<keyword evidence="2" id="KW-1185">Reference proteome</keyword>
<comment type="caution">
    <text evidence="1">The sequence shown here is derived from an EMBL/GenBank/DDBJ whole genome shotgun (WGS) entry which is preliminary data.</text>
</comment>
<sequence length="309" mass="31533">MSTQPPYHTSTFGAPNQDPSAATPIGTQVGAAPPTDPMTGPAPSTAGPHQSNMGNQLDPRVDSDRSNRDQHAPGTTTAGNAHHTSHNQGYNQSSNAGPHSSSVMNKVDPRVDSDLDNRAQYAPGTTASGNAQPGTTQDNAYSHGANDGPHSSSMMNKADPRVDAQTGETSTKTTTQTGSGAVHTPADTSSHAAGAGYGSTAGHAPIHARANPEHEAKYVPHGEQRGYDTTTATGSSGTGSKSAQKGEKLGNNVKSMFAGIHGAGESLRGGLTSAVDKAFGHEEGAAKNAEIANKGDRQIQSGQFGRNAH</sequence>
<proteinExistence type="predicted"/>
<organism evidence="1 2">
    <name type="scientific">Aspergillus melleus</name>
    <dbReference type="NCBI Taxonomy" id="138277"/>
    <lineage>
        <taxon>Eukaryota</taxon>
        <taxon>Fungi</taxon>
        <taxon>Dikarya</taxon>
        <taxon>Ascomycota</taxon>
        <taxon>Pezizomycotina</taxon>
        <taxon>Eurotiomycetes</taxon>
        <taxon>Eurotiomycetidae</taxon>
        <taxon>Eurotiales</taxon>
        <taxon>Aspergillaceae</taxon>
        <taxon>Aspergillus</taxon>
        <taxon>Aspergillus subgen. Circumdati</taxon>
    </lineage>
</organism>
<reference evidence="1 2" key="1">
    <citation type="journal article" date="2023" name="ACS Omega">
        <title>Identification of the Neoaspergillic Acid Biosynthesis Gene Cluster by Establishing an In Vitro CRISPR-Ribonucleoprotein Genetic System in Aspergillus melleus.</title>
        <authorList>
            <person name="Yuan B."/>
            <person name="Grau M.F."/>
            <person name="Murata R.M."/>
            <person name="Torok T."/>
            <person name="Venkateswaran K."/>
            <person name="Stajich J.E."/>
            <person name="Wang C.C.C."/>
        </authorList>
    </citation>
    <scope>NUCLEOTIDE SEQUENCE [LARGE SCALE GENOMIC DNA]</scope>
    <source>
        <strain evidence="1 2">IMV 1140</strain>
    </source>
</reference>
<accession>A0ACC3B0N0</accession>
<evidence type="ECO:0000313" key="1">
    <source>
        <dbReference type="EMBL" id="KAK1143640.1"/>
    </source>
</evidence>
<dbReference type="Proteomes" id="UP001177260">
    <property type="component" value="Unassembled WGS sequence"/>
</dbReference>
<evidence type="ECO:0000313" key="2">
    <source>
        <dbReference type="Proteomes" id="UP001177260"/>
    </source>
</evidence>
<dbReference type="EMBL" id="JAOPJF010000038">
    <property type="protein sequence ID" value="KAK1143640.1"/>
    <property type="molecule type" value="Genomic_DNA"/>
</dbReference>
<protein>
    <submittedName>
        <fullName evidence="1">Uncharacterized protein</fullName>
    </submittedName>
</protein>
<gene>
    <name evidence="1" type="ORF">N8T08_006250</name>
</gene>
<name>A0ACC3B0N0_9EURO</name>